<dbReference type="SMART" id="SM00448">
    <property type="entry name" value="REC"/>
    <property type="match status" value="1"/>
</dbReference>
<organism evidence="4 5">
    <name type="scientific">Geomonas silvestris</name>
    <dbReference type="NCBI Taxonomy" id="2740184"/>
    <lineage>
        <taxon>Bacteria</taxon>
        <taxon>Pseudomonadati</taxon>
        <taxon>Thermodesulfobacteriota</taxon>
        <taxon>Desulfuromonadia</taxon>
        <taxon>Geobacterales</taxon>
        <taxon>Geobacteraceae</taxon>
        <taxon>Geomonas</taxon>
    </lineage>
</organism>
<evidence type="ECO:0000259" key="3">
    <source>
        <dbReference type="PROSITE" id="PS50110"/>
    </source>
</evidence>
<dbReference type="SUPFAM" id="SSF52172">
    <property type="entry name" value="CheY-like"/>
    <property type="match status" value="1"/>
</dbReference>
<comment type="caution">
    <text evidence="4">The sequence shown here is derived from an EMBL/GenBank/DDBJ whole genome shotgun (WGS) entry which is preliminary data.</text>
</comment>
<gene>
    <name evidence="4" type="ORF">GMST_07420</name>
</gene>
<dbReference type="RefSeq" id="WP_183353286.1">
    <property type="nucleotide sequence ID" value="NZ_BLXX01000002.1"/>
</dbReference>
<evidence type="ECO:0000256" key="2">
    <source>
        <dbReference type="PROSITE-ProRule" id="PRU00169"/>
    </source>
</evidence>
<dbReference type="CDD" id="cd00156">
    <property type="entry name" value="REC"/>
    <property type="match status" value="1"/>
</dbReference>
<proteinExistence type="predicted"/>
<keyword evidence="1 2" id="KW-0597">Phosphoprotein</keyword>
<feature type="domain" description="Response regulatory" evidence="3">
    <location>
        <begin position="12"/>
        <end position="132"/>
    </location>
</feature>
<dbReference type="Pfam" id="PF00072">
    <property type="entry name" value="Response_reg"/>
    <property type="match status" value="1"/>
</dbReference>
<sequence length="133" mass="14733">MTEKIDDAQSDLVLVLDDDEFIRDLVKNMLQHLGYSVITCASGEEAIVRYKRAMEAGWPFYAVILDLLIVDGMGGVDAAKEILRVDPEAKLIVSSGYSTEPVLARPKEYGFTACLAKPYTMKDLSKVLDSLRS</sequence>
<dbReference type="EMBL" id="BLXX01000002">
    <property type="protein sequence ID" value="GFO58417.1"/>
    <property type="molecule type" value="Genomic_DNA"/>
</dbReference>
<dbReference type="PROSITE" id="PS50110">
    <property type="entry name" value="RESPONSE_REGULATORY"/>
    <property type="match status" value="1"/>
</dbReference>
<dbReference type="GO" id="GO:0000160">
    <property type="term" value="P:phosphorelay signal transduction system"/>
    <property type="evidence" value="ECO:0007669"/>
    <property type="project" value="InterPro"/>
</dbReference>
<dbReference type="PANTHER" id="PTHR44591">
    <property type="entry name" value="STRESS RESPONSE REGULATOR PROTEIN 1"/>
    <property type="match status" value="1"/>
</dbReference>
<dbReference type="InterPro" id="IPR050595">
    <property type="entry name" value="Bact_response_regulator"/>
</dbReference>
<feature type="modified residue" description="4-aspartylphosphate" evidence="2">
    <location>
        <position position="66"/>
    </location>
</feature>
<dbReference type="Proteomes" id="UP000556026">
    <property type="component" value="Unassembled WGS sequence"/>
</dbReference>
<protein>
    <submittedName>
        <fullName evidence="4">Response regulator</fullName>
    </submittedName>
</protein>
<keyword evidence="5" id="KW-1185">Reference proteome</keyword>
<evidence type="ECO:0000313" key="5">
    <source>
        <dbReference type="Proteomes" id="UP000556026"/>
    </source>
</evidence>
<dbReference type="Gene3D" id="3.40.50.2300">
    <property type="match status" value="1"/>
</dbReference>
<dbReference type="PANTHER" id="PTHR44591:SF3">
    <property type="entry name" value="RESPONSE REGULATORY DOMAIN-CONTAINING PROTEIN"/>
    <property type="match status" value="1"/>
</dbReference>
<dbReference type="AlphaFoldDB" id="A0A6V8MEL1"/>
<accession>A0A6V8MEL1</accession>
<evidence type="ECO:0000256" key="1">
    <source>
        <dbReference type="ARBA" id="ARBA00022553"/>
    </source>
</evidence>
<evidence type="ECO:0000313" key="4">
    <source>
        <dbReference type="EMBL" id="GFO58417.1"/>
    </source>
</evidence>
<dbReference type="InterPro" id="IPR011006">
    <property type="entry name" value="CheY-like_superfamily"/>
</dbReference>
<dbReference type="InterPro" id="IPR001789">
    <property type="entry name" value="Sig_transdc_resp-reg_receiver"/>
</dbReference>
<name>A0A6V8MEL1_9BACT</name>
<reference evidence="5" key="1">
    <citation type="submission" date="2020-06" db="EMBL/GenBank/DDBJ databases">
        <title>Draft genomic sequence of Geomonas sp. Red330.</title>
        <authorList>
            <person name="Itoh H."/>
            <person name="Zhenxing X."/>
            <person name="Ushijima N."/>
            <person name="Masuda Y."/>
            <person name="Shiratori Y."/>
            <person name="Senoo K."/>
        </authorList>
    </citation>
    <scope>NUCLEOTIDE SEQUENCE [LARGE SCALE GENOMIC DNA]</scope>
    <source>
        <strain evidence="5">Red330</strain>
    </source>
</reference>